<feature type="transmembrane region" description="Helical" evidence="7">
    <location>
        <begin position="42"/>
        <end position="63"/>
    </location>
</feature>
<evidence type="ECO:0000313" key="9">
    <source>
        <dbReference type="Proteomes" id="UP001157126"/>
    </source>
</evidence>
<feature type="transmembrane region" description="Helical" evidence="7">
    <location>
        <begin position="361"/>
        <end position="378"/>
    </location>
</feature>
<keyword evidence="4 7" id="KW-1133">Transmembrane helix</keyword>
<dbReference type="CDD" id="cd13126">
    <property type="entry name" value="MATE_like_11"/>
    <property type="match status" value="1"/>
</dbReference>
<accession>A0ABQ6IYQ8</accession>
<evidence type="ECO:0008006" key="10">
    <source>
        <dbReference type="Google" id="ProtNLM"/>
    </source>
</evidence>
<dbReference type="PANTHER" id="PTHR30250:SF26">
    <property type="entry name" value="PSMA PROTEIN"/>
    <property type="match status" value="1"/>
</dbReference>
<feature type="transmembrane region" description="Helical" evidence="7">
    <location>
        <begin position="150"/>
        <end position="169"/>
    </location>
</feature>
<evidence type="ECO:0000256" key="1">
    <source>
        <dbReference type="ARBA" id="ARBA00004651"/>
    </source>
</evidence>
<feature type="transmembrane region" description="Helical" evidence="7">
    <location>
        <begin position="175"/>
        <end position="193"/>
    </location>
</feature>
<reference evidence="9" key="1">
    <citation type="journal article" date="2019" name="Int. J. Syst. Evol. Microbiol.">
        <title>The Global Catalogue of Microorganisms (GCM) 10K type strain sequencing project: providing services to taxonomists for standard genome sequencing and annotation.</title>
        <authorList>
            <consortium name="The Broad Institute Genomics Platform"/>
            <consortium name="The Broad Institute Genome Sequencing Center for Infectious Disease"/>
            <person name="Wu L."/>
            <person name="Ma J."/>
        </authorList>
    </citation>
    <scope>NUCLEOTIDE SEQUENCE [LARGE SCALE GENOMIC DNA]</scope>
    <source>
        <strain evidence="9">NBRC 113072</strain>
    </source>
</reference>
<dbReference type="InterPro" id="IPR050833">
    <property type="entry name" value="Poly_Biosynth_Transport"/>
</dbReference>
<feature type="transmembrane region" description="Helical" evidence="7">
    <location>
        <begin position="114"/>
        <end position="138"/>
    </location>
</feature>
<feature type="transmembrane region" description="Helical" evidence="7">
    <location>
        <begin position="244"/>
        <end position="266"/>
    </location>
</feature>
<evidence type="ECO:0000256" key="2">
    <source>
        <dbReference type="ARBA" id="ARBA00022475"/>
    </source>
</evidence>
<evidence type="ECO:0000256" key="6">
    <source>
        <dbReference type="SAM" id="MobiDB-lite"/>
    </source>
</evidence>
<sequence>MVNAMSLARRAGWNVIDQVMSALSNMLLMVFVAQALNDASGFGAFSMAFVVYGVAVAVAKAMVGQPLQMRHSADSPDAFRSAVRTSQGTAAWIGVVGGLICVAVAAYVGGPVGAAFFALAPCLPALVLQDSCRMAFFAAGRAEHAALIDFIRMVLQFGLLFGAIALGWTSVGVLTLTWGIAGLVSAAVGLYLLRAAPGLLSSGAWIREQKDITGYLIAEYILGLGAAQFGILMIAPLASAADVGAIRAVQTLLGPLNVLGTAALAFAVPELSRRAQMRAPARIKAMLAVSAAMGLVSSAYVVTLILLPDPVGQWLFRDSWQGAAPVLLPMGLNSIASSLGLGAAVTLYGMGLARKTFHLNILRAPVLLGLMAVGTIQMGAVGAALALAVVEALFLPFWLVTAIRSSRRHDRERDEAAHPAADPVGEPRS</sequence>
<keyword evidence="2" id="KW-1003">Cell membrane</keyword>
<evidence type="ECO:0000256" key="3">
    <source>
        <dbReference type="ARBA" id="ARBA00022692"/>
    </source>
</evidence>
<keyword evidence="9" id="KW-1185">Reference proteome</keyword>
<evidence type="ECO:0000313" key="8">
    <source>
        <dbReference type="EMBL" id="GMA42211.1"/>
    </source>
</evidence>
<feature type="transmembrane region" description="Helical" evidence="7">
    <location>
        <begin position="287"/>
        <end position="307"/>
    </location>
</feature>
<protein>
    <recommendedName>
        <fullName evidence="10">Membrane protein involved in the export of O-antigen and teichoic acid</fullName>
    </recommendedName>
</protein>
<evidence type="ECO:0000256" key="7">
    <source>
        <dbReference type="SAM" id="Phobius"/>
    </source>
</evidence>
<feature type="transmembrane region" description="Helical" evidence="7">
    <location>
        <begin position="214"/>
        <end position="238"/>
    </location>
</feature>
<keyword evidence="5 7" id="KW-0472">Membrane</keyword>
<dbReference type="EMBL" id="BSUO01000001">
    <property type="protein sequence ID" value="GMA42211.1"/>
    <property type="molecule type" value="Genomic_DNA"/>
</dbReference>
<name>A0ABQ6IYQ8_9MICO</name>
<organism evidence="8 9">
    <name type="scientific">Mobilicoccus caccae</name>
    <dbReference type="NCBI Taxonomy" id="1859295"/>
    <lineage>
        <taxon>Bacteria</taxon>
        <taxon>Bacillati</taxon>
        <taxon>Actinomycetota</taxon>
        <taxon>Actinomycetes</taxon>
        <taxon>Micrococcales</taxon>
        <taxon>Dermatophilaceae</taxon>
        <taxon>Mobilicoccus</taxon>
    </lineage>
</organism>
<dbReference type="PANTHER" id="PTHR30250">
    <property type="entry name" value="PST FAMILY PREDICTED COLANIC ACID TRANSPORTER"/>
    <property type="match status" value="1"/>
</dbReference>
<feature type="transmembrane region" description="Helical" evidence="7">
    <location>
        <begin position="12"/>
        <end position="36"/>
    </location>
</feature>
<proteinExistence type="predicted"/>
<gene>
    <name evidence="8" type="ORF">GCM10025883_42560</name>
</gene>
<dbReference type="Proteomes" id="UP001157126">
    <property type="component" value="Unassembled WGS sequence"/>
</dbReference>
<comment type="subcellular location">
    <subcellularLocation>
        <location evidence="1">Cell membrane</location>
        <topology evidence="1">Multi-pass membrane protein</topology>
    </subcellularLocation>
</comment>
<evidence type="ECO:0000256" key="5">
    <source>
        <dbReference type="ARBA" id="ARBA00023136"/>
    </source>
</evidence>
<keyword evidence="3 7" id="KW-0812">Transmembrane</keyword>
<evidence type="ECO:0000256" key="4">
    <source>
        <dbReference type="ARBA" id="ARBA00022989"/>
    </source>
</evidence>
<feature type="transmembrane region" description="Helical" evidence="7">
    <location>
        <begin position="327"/>
        <end position="349"/>
    </location>
</feature>
<feature type="transmembrane region" description="Helical" evidence="7">
    <location>
        <begin position="384"/>
        <end position="403"/>
    </location>
</feature>
<feature type="region of interest" description="Disordered" evidence="6">
    <location>
        <begin position="410"/>
        <end position="429"/>
    </location>
</feature>
<feature type="transmembrane region" description="Helical" evidence="7">
    <location>
        <begin position="89"/>
        <end position="108"/>
    </location>
</feature>
<comment type="caution">
    <text evidence="8">The sequence shown here is derived from an EMBL/GenBank/DDBJ whole genome shotgun (WGS) entry which is preliminary data.</text>
</comment>